<dbReference type="InterPro" id="IPR014710">
    <property type="entry name" value="RmlC-like_jellyroll"/>
</dbReference>
<proteinExistence type="predicted"/>
<dbReference type="GO" id="GO:0005829">
    <property type="term" value="C:cytosol"/>
    <property type="evidence" value="ECO:0007669"/>
    <property type="project" value="TreeGrafter"/>
</dbReference>
<evidence type="ECO:0000256" key="1">
    <source>
        <dbReference type="ARBA" id="ARBA00023015"/>
    </source>
</evidence>
<dbReference type="Pfam" id="PF13545">
    <property type="entry name" value="HTH_Crp_2"/>
    <property type="match status" value="1"/>
</dbReference>
<keyword evidence="2" id="KW-0238">DNA-binding</keyword>
<evidence type="ECO:0000259" key="5">
    <source>
        <dbReference type="PROSITE" id="PS51063"/>
    </source>
</evidence>
<dbReference type="Pfam" id="PF00027">
    <property type="entry name" value="cNMP_binding"/>
    <property type="match status" value="1"/>
</dbReference>
<dbReference type="PANTHER" id="PTHR24567">
    <property type="entry name" value="CRP FAMILY TRANSCRIPTIONAL REGULATORY PROTEIN"/>
    <property type="match status" value="1"/>
</dbReference>
<dbReference type="Gene3D" id="2.60.120.10">
    <property type="entry name" value="Jelly Rolls"/>
    <property type="match status" value="1"/>
</dbReference>
<evidence type="ECO:0000259" key="4">
    <source>
        <dbReference type="PROSITE" id="PS50042"/>
    </source>
</evidence>
<evidence type="ECO:0000256" key="2">
    <source>
        <dbReference type="ARBA" id="ARBA00023125"/>
    </source>
</evidence>
<dbReference type="STRING" id="36874.HQ34_02135"/>
<dbReference type="RefSeq" id="WP_036845051.1">
    <property type="nucleotide sequence ID" value="NZ_CALTZT010000033.1"/>
</dbReference>
<dbReference type="InterPro" id="IPR036390">
    <property type="entry name" value="WH_DNA-bd_sf"/>
</dbReference>
<dbReference type="Proteomes" id="UP000030125">
    <property type="component" value="Unassembled WGS sequence"/>
</dbReference>
<dbReference type="GO" id="GO:0003677">
    <property type="term" value="F:DNA binding"/>
    <property type="evidence" value="ECO:0007669"/>
    <property type="project" value="UniProtKB-KW"/>
</dbReference>
<dbReference type="CDD" id="cd00038">
    <property type="entry name" value="CAP_ED"/>
    <property type="match status" value="1"/>
</dbReference>
<keyword evidence="8" id="KW-1185">Reference proteome</keyword>
<name>A0A099WYP2_PORCN</name>
<dbReference type="PROSITE" id="PS51063">
    <property type="entry name" value="HTH_CRP_2"/>
    <property type="match status" value="1"/>
</dbReference>
<dbReference type="PROSITE" id="PS50042">
    <property type="entry name" value="CNMP_BINDING_3"/>
    <property type="match status" value="1"/>
</dbReference>
<protein>
    <submittedName>
        <fullName evidence="7">cAMP-binding domain of CRP or a regulatory subunit of cAMP-dependent protein kinases</fullName>
    </submittedName>
    <submittedName>
        <fullName evidence="6">cAMP-binding domain transcriptional regulator</fullName>
    </submittedName>
</protein>
<dbReference type="AlphaFoldDB" id="A0A099WYP2"/>
<dbReference type="EMBL" id="JQJD01000050">
    <property type="protein sequence ID" value="KGN79392.1"/>
    <property type="molecule type" value="Genomic_DNA"/>
</dbReference>
<organism evidence="6 8">
    <name type="scientific">Porphyromonas cangingivalis</name>
    <dbReference type="NCBI Taxonomy" id="36874"/>
    <lineage>
        <taxon>Bacteria</taxon>
        <taxon>Pseudomonadati</taxon>
        <taxon>Bacteroidota</taxon>
        <taxon>Bacteroidia</taxon>
        <taxon>Bacteroidales</taxon>
        <taxon>Porphyromonadaceae</taxon>
        <taxon>Porphyromonas</taxon>
    </lineage>
</organism>
<dbReference type="InterPro" id="IPR050397">
    <property type="entry name" value="Env_Response_Regulators"/>
</dbReference>
<dbReference type="EMBL" id="FUWL01000004">
    <property type="protein sequence ID" value="SJZ34584.1"/>
    <property type="molecule type" value="Genomic_DNA"/>
</dbReference>
<accession>A0A099WYP2</accession>
<dbReference type="GO" id="GO:0016301">
    <property type="term" value="F:kinase activity"/>
    <property type="evidence" value="ECO:0007669"/>
    <property type="project" value="UniProtKB-KW"/>
</dbReference>
<evidence type="ECO:0000313" key="9">
    <source>
        <dbReference type="Proteomes" id="UP000189956"/>
    </source>
</evidence>
<reference evidence="7 9" key="2">
    <citation type="submission" date="2017-02" db="EMBL/GenBank/DDBJ databases">
        <authorList>
            <person name="Peterson S.W."/>
        </authorList>
    </citation>
    <scope>NUCLEOTIDE SEQUENCE [LARGE SCALE GENOMIC DNA]</scope>
    <source>
        <strain evidence="7 9">ATCC 700135</strain>
    </source>
</reference>
<dbReference type="SMART" id="SM00419">
    <property type="entry name" value="HTH_CRP"/>
    <property type="match status" value="1"/>
</dbReference>
<feature type="domain" description="Cyclic nucleotide-binding" evidence="4">
    <location>
        <begin position="13"/>
        <end position="112"/>
    </location>
</feature>
<dbReference type="GO" id="GO:0003700">
    <property type="term" value="F:DNA-binding transcription factor activity"/>
    <property type="evidence" value="ECO:0007669"/>
    <property type="project" value="TreeGrafter"/>
</dbReference>
<evidence type="ECO:0000313" key="8">
    <source>
        <dbReference type="Proteomes" id="UP000030125"/>
    </source>
</evidence>
<dbReference type="Proteomes" id="UP000189956">
    <property type="component" value="Unassembled WGS sequence"/>
</dbReference>
<dbReference type="SUPFAM" id="SSF46785">
    <property type="entry name" value="Winged helix' DNA-binding domain"/>
    <property type="match status" value="1"/>
</dbReference>
<dbReference type="InterPro" id="IPR000595">
    <property type="entry name" value="cNMP-bd_dom"/>
</dbReference>
<evidence type="ECO:0000313" key="7">
    <source>
        <dbReference type="EMBL" id="SJZ34584.1"/>
    </source>
</evidence>
<evidence type="ECO:0000256" key="3">
    <source>
        <dbReference type="ARBA" id="ARBA00023163"/>
    </source>
</evidence>
<evidence type="ECO:0000313" key="6">
    <source>
        <dbReference type="EMBL" id="KGN79392.1"/>
    </source>
</evidence>
<dbReference type="PANTHER" id="PTHR24567:SF58">
    <property type="entry name" value="CYCLIC AMP-BINDING REGULATORY PROTEIN"/>
    <property type="match status" value="1"/>
</dbReference>
<reference evidence="6 8" key="1">
    <citation type="submission" date="2014-08" db="EMBL/GenBank/DDBJ databases">
        <title>Porphyromonas cangingivalis strain:COT-109_OH1386 Genome sequencing.</title>
        <authorList>
            <person name="Wallis C."/>
            <person name="Deusch O."/>
            <person name="O'Flynn C."/>
            <person name="Davis I."/>
            <person name="Jospin G."/>
            <person name="Darling A.E."/>
            <person name="Coil D.A."/>
            <person name="Alexiev A."/>
            <person name="Horsfall A."/>
            <person name="Kirkwood N."/>
            <person name="Harris S."/>
            <person name="Eisen J.A."/>
        </authorList>
    </citation>
    <scope>NUCLEOTIDE SEQUENCE [LARGE SCALE GENOMIC DNA]</scope>
    <source>
        <strain evidence="8">COT-109 OH1386</strain>
        <strain evidence="6">COT-109_OH1386</strain>
    </source>
</reference>
<keyword evidence="7" id="KW-0808">Transferase</keyword>
<gene>
    <name evidence="6" type="ORF">HQ35_07420</name>
    <name evidence="7" type="ORF">SAMN02745205_00398</name>
</gene>
<dbReference type="SMART" id="SM00100">
    <property type="entry name" value="cNMP"/>
    <property type="match status" value="1"/>
</dbReference>
<dbReference type="InterPro" id="IPR012318">
    <property type="entry name" value="HTH_CRP"/>
</dbReference>
<dbReference type="InterPro" id="IPR018490">
    <property type="entry name" value="cNMP-bd_dom_sf"/>
</dbReference>
<keyword evidence="3" id="KW-0804">Transcription</keyword>
<dbReference type="SUPFAM" id="SSF51206">
    <property type="entry name" value="cAMP-binding domain-like"/>
    <property type="match status" value="1"/>
</dbReference>
<dbReference type="eggNOG" id="COG0664">
    <property type="taxonomic scope" value="Bacteria"/>
</dbReference>
<sequence>MRLQDINITAGPLFIGLTNEDAITILERCTTVIKVYAKGEYIVRQGDPVVQLLLPVSGFVRTEMITKEGNVVEIDFIEALRPLAPAFLFADRNMFPVDVIAAEDTTVYVIDRIKWLSEMNANERLLLNFMRLMSNIAVFLSNKVQMMSIKSLKGKLALFILENTRPQTPSFRLSRTLTQLAEHFGVQRPSLSRTIGELVSDGVIEWNKKEIRVLDRFKLECLI</sequence>
<keyword evidence="7" id="KW-0418">Kinase</keyword>
<keyword evidence="1" id="KW-0805">Transcription regulation</keyword>
<feature type="domain" description="HTH crp-type" evidence="5">
    <location>
        <begin position="150"/>
        <end position="217"/>
    </location>
</feature>